<dbReference type="AlphaFoldDB" id="A0AAD7I4C0"/>
<feature type="transmembrane region" description="Helical" evidence="2">
    <location>
        <begin position="1014"/>
        <end position="1036"/>
    </location>
</feature>
<feature type="compositionally biased region" description="Low complexity" evidence="1">
    <location>
        <begin position="253"/>
        <end position="263"/>
    </location>
</feature>
<organism evidence="3 4">
    <name type="scientific">Mycena maculata</name>
    <dbReference type="NCBI Taxonomy" id="230809"/>
    <lineage>
        <taxon>Eukaryota</taxon>
        <taxon>Fungi</taxon>
        <taxon>Dikarya</taxon>
        <taxon>Basidiomycota</taxon>
        <taxon>Agaricomycotina</taxon>
        <taxon>Agaricomycetes</taxon>
        <taxon>Agaricomycetidae</taxon>
        <taxon>Agaricales</taxon>
        <taxon>Marasmiineae</taxon>
        <taxon>Mycenaceae</taxon>
        <taxon>Mycena</taxon>
    </lineage>
</organism>
<keyword evidence="2" id="KW-1133">Transmembrane helix</keyword>
<feature type="compositionally biased region" description="Low complexity" evidence="1">
    <location>
        <begin position="200"/>
        <end position="234"/>
    </location>
</feature>
<name>A0AAD7I4C0_9AGAR</name>
<dbReference type="Proteomes" id="UP001215280">
    <property type="component" value="Unassembled WGS sequence"/>
</dbReference>
<proteinExistence type="predicted"/>
<comment type="caution">
    <text evidence="3">The sequence shown here is derived from an EMBL/GenBank/DDBJ whole genome shotgun (WGS) entry which is preliminary data.</text>
</comment>
<feature type="compositionally biased region" description="Polar residues" evidence="1">
    <location>
        <begin position="691"/>
        <end position="708"/>
    </location>
</feature>
<protein>
    <submittedName>
        <fullName evidence="3">Uncharacterized protein</fullName>
    </submittedName>
</protein>
<feature type="region of interest" description="Disordered" evidence="1">
    <location>
        <begin position="423"/>
        <end position="579"/>
    </location>
</feature>
<dbReference type="EMBL" id="JARJLG010000167">
    <property type="protein sequence ID" value="KAJ7733564.1"/>
    <property type="molecule type" value="Genomic_DNA"/>
</dbReference>
<evidence type="ECO:0000313" key="3">
    <source>
        <dbReference type="EMBL" id="KAJ7733564.1"/>
    </source>
</evidence>
<feature type="compositionally biased region" description="Basic residues" evidence="1">
    <location>
        <begin position="735"/>
        <end position="744"/>
    </location>
</feature>
<feature type="region of interest" description="Disordered" evidence="1">
    <location>
        <begin position="1"/>
        <end position="374"/>
    </location>
</feature>
<evidence type="ECO:0000256" key="1">
    <source>
        <dbReference type="SAM" id="MobiDB-lite"/>
    </source>
</evidence>
<feature type="transmembrane region" description="Helical" evidence="2">
    <location>
        <begin position="988"/>
        <end position="1008"/>
    </location>
</feature>
<feature type="compositionally biased region" description="Pro residues" evidence="1">
    <location>
        <begin position="42"/>
        <end position="57"/>
    </location>
</feature>
<sequence>MGGGKTKKFGVQSLVISPDLDALLEHDERTRRAWADHDSPGPVSPPPPIGQGLPPPPRRPRVGSPMPLSPLPRSPLIAQQQTPERVSVDSNPYINPAPLFIDEDPGPTPISPPPRSSSMGVGFSMGVSRPVMQPRQSDDTSPSQASSQSSSSPVDSRFPTPPSRAFLPLRKKPSSPKEPASPKELTPKRSRGKLVKQRDSSGSSVREWSRSQSQSSSPQQSSSPHQPSSSPQMSEVPMARPREIKRQLPRPRSSISVSSAMTASDHESFIDLFSPSNQDFSTDLADGPFVAASPSLSNFPPSSSNKPSKGKPPIPTTPKPDFSQRVSASASLHPSHSLRPHSSHSPRPTGPPSVPTRAVPPGTMPATTNFLNPTERAQLVKKSRKLAQVFGQTPHAAEFSTTSPDNPNLSSASLAGSSFLDVASSSKRTKGKGHRAAASMNILGQMPAQRPLPPWPGPEKTIFMTANGRRHSTHGSPDAASSVISFAPERSDSGEGDDDARSFMDWNSNSNSQEYERRGQREANSNADEQELHPDDSISVLSVPPPSSSLPQSPSSPSDTASMMTPEAQADAERRRRRDKLAKLHRFLGSRVPPSLVLGPGVAIDAALPPPAVTLDGTLTMSPTSESPGKPWVRRRRSISEIGVGKSGGETGWEDARDRVKEELGDKEKAIIVRRAQKMEKVFGVAPPQRLYSSSSTGLPSNNTSPANTLSSSSGTTSNVNPESLPQKNPNQAPYKRKSARHRDRPGTADSAQYLLAGAEPSAGQGAGVGYWGVGVGQASGEASTSGGLRGGSGSFVYTHYQHSLNSLHDILDRDDKASLAELHQYLNEDATKAARRRSLPARTSMASLASVASTLSISSTASINSTSGLSTITTDTTATAHPDATGAGGKEFQARRRRAAKLTQFFGVDYRDLIDDVLESIEHGLDAERKRGSLNPAEAEVSFFFITSYSSLVAFFRCIAFLLGMHVCGGPFCVVEFCVFFCPYRRVCLTLFYPFFYFAFGPFPSWFHSSFLYLSHFRVCCVSVRFYLVLVYLLVSFPVSDPLLTHQTQDLLQKLRTLKRRA</sequence>
<feature type="compositionally biased region" description="Low complexity" evidence="1">
    <location>
        <begin position="293"/>
        <end position="307"/>
    </location>
</feature>
<feature type="compositionally biased region" description="Low complexity" evidence="1">
    <location>
        <begin position="116"/>
        <end position="128"/>
    </location>
</feature>
<evidence type="ECO:0000256" key="2">
    <source>
        <dbReference type="SAM" id="Phobius"/>
    </source>
</evidence>
<feature type="region of interest" description="Disordered" evidence="1">
    <location>
        <begin position="614"/>
        <end position="658"/>
    </location>
</feature>
<feature type="compositionally biased region" description="Low complexity" evidence="1">
    <location>
        <begin position="139"/>
        <end position="156"/>
    </location>
</feature>
<feature type="compositionally biased region" description="Polar residues" evidence="1">
    <location>
        <begin position="77"/>
        <end position="93"/>
    </location>
</feature>
<feature type="compositionally biased region" description="Basic and acidic residues" evidence="1">
    <location>
        <begin position="23"/>
        <end position="39"/>
    </location>
</feature>
<feature type="region of interest" description="Disordered" evidence="1">
    <location>
        <begin position="689"/>
        <end position="748"/>
    </location>
</feature>
<reference evidence="3" key="1">
    <citation type="submission" date="2023-03" db="EMBL/GenBank/DDBJ databases">
        <title>Massive genome expansion in bonnet fungi (Mycena s.s.) driven by repeated elements and novel gene families across ecological guilds.</title>
        <authorList>
            <consortium name="Lawrence Berkeley National Laboratory"/>
            <person name="Harder C.B."/>
            <person name="Miyauchi S."/>
            <person name="Viragh M."/>
            <person name="Kuo A."/>
            <person name="Thoen E."/>
            <person name="Andreopoulos B."/>
            <person name="Lu D."/>
            <person name="Skrede I."/>
            <person name="Drula E."/>
            <person name="Henrissat B."/>
            <person name="Morin E."/>
            <person name="Kohler A."/>
            <person name="Barry K."/>
            <person name="LaButti K."/>
            <person name="Morin E."/>
            <person name="Salamov A."/>
            <person name="Lipzen A."/>
            <person name="Mereny Z."/>
            <person name="Hegedus B."/>
            <person name="Baldrian P."/>
            <person name="Stursova M."/>
            <person name="Weitz H."/>
            <person name="Taylor A."/>
            <person name="Grigoriev I.V."/>
            <person name="Nagy L.G."/>
            <person name="Martin F."/>
            <person name="Kauserud H."/>
        </authorList>
    </citation>
    <scope>NUCLEOTIDE SEQUENCE</scope>
    <source>
        <strain evidence="3">CBHHK188m</strain>
    </source>
</reference>
<feature type="compositionally biased region" description="Pro residues" evidence="1">
    <location>
        <begin position="106"/>
        <end position="115"/>
    </location>
</feature>
<feature type="compositionally biased region" description="Polar residues" evidence="1">
    <location>
        <begin position="617"/>
        <end position="627"/>
    </location>
</feature>
<keyword evidence="4" id="KW-1185">Reference proteome</keyword>
<feature type="compositionally biased region" description="Polar residues" evidence="1">
    <location>
        <begin position="719"/>
        <end position="732"/>
    </location>
</feature>
<feature type="transmembrane region" description="Helical" evidence="2">
    <location>
        <begin position="955"/>
        <end position="976"/>
    </location>
</feature>
<gene>
    <name evidence="3" type="ORF">DFH07DRAFT_754809</name>
</gene>
<accession>A0AAD7I4C0</accession>
<keyword evidence="2" id="KW-0472">Membrane</keyword>
<evidence type="ECO:0000313" key="4">
    <source>
        <dbReference type="Proteomes" id="UP001215280"/>
    </source>
</evidence>
<feature type="compositionally biased region" description="Low complexity" evidence="1">
    <location>
        <begin position="549"/>
        <end position="558"/>
    </location>
</feature>
<keyword evidence="2" id="KW-0812">Transmembrane</keyword>
<feature type="compositionally biased region" description="Low complexity" evidence="1">
    <location>
        <begin position="709"/>
        <end position="718"/>
    </location>
</feature>